<feature type="non-terminal residue" evidence="8">
    <location>
        <position position="690"/>
    </location>
</feature>
<protein>
    <recommendedName>
        <fullName evidence="7">Ig-like domain-containing protein</fullName>
    </recommendedName>
</protein>
<dbReference type="PANTHER" id="PTHR11738">
    <property type="entry name" value="MHC CLASS I NK CELL RECEPTOR"/>
    <property type="match status" value="1"/>
</dbReference>
<keyword evidence="5" id="KW-0472">Membrane</keyword>
<dbReference type="PANTHER" id="PTHR11738:SF187">
    <property type="entry name" value="LEUKOCYTE IMMUNOGLOBULIN-LIKE RECEPTOR SUBFAMILY A MEMBER 6-RELATED"/>
    <property type="match status" value="1"/>
</dbReference>
<dbReference type="PROSITE" id="PS50835">
    <property type="entry name" value="IG_LIKE"/>
    <property type="match status" value="4"/>
</dbReference>
<dbReference type="Proteomes" id="UP001488838">
    <property type="component" value="Unassembled WGS sequence"/>
</dbReference>
<evidence type="ECO:0000256" key="6">
    <source>
        <dbReference type="SAM" id="SignalP"/>
    </source>
</evidence>
<evidence type="ECO:0000259" key="7">
    <source>
        <dbReference type="PROSITE" id="PS50835"/>
    </source>
</evidence>
<dbReference type="InterPro" id="IPR013151">
    <property type="entry name" value="Immunoglobulin_dom"/>
</dbReference>
<gene>
    <name evidence="8" type="ORF">U0070_017964</name>
</gene>
<reference evidence="8 9" key="1">
    <citation type="journal article" date="2023" name="bioRxiv">
        <title>Conserved and derived expression patterns and positive selection on dental genes reveal complex evolutionary context of ever-growing rodent molars.</title>
        <authorList>
            <person name="Calamari Z.T."/>
            <person name="Song A."/>
            <person name="Cohen E."/>
            <person name="Akter M."/>
            <person name="Roy R.D."/>
            <person name="Hallikas O."/>
            <person name="Christensen M.M."/>
            <person name="Li P."/>
            <person name="Marangoni P."/>
            <person name="Jernvall J."/>
            <person name="Klein O.D."/>
        </authorList>
    </citation>
    <scope>NUCLEOTIDE SEQUENCE [LARGE SCALE GENOMIC DNA]</scope>
    <source>
        <strain evidence="8">V071</strain>
    </source>
</reference>
<dbReference type="Pfam" id="PF00047">
    <property type="entry name" value="ig"/>
    <property type="match status" value="2"/>
</dbReference>
<dbReference type="SMART" id="SM00409">
    <property type="entry name" value="IG"/>
    <property type="match status" value="6"/>
</dbReference>
<feature type="domain" description="Ig-like" evidence="7">
    <location>
        <begin position="234"/>
        <end position="319"/>
    </location>
</feature>
<evidence type="ECO:0000256" key="5">
    <source>
        <dbReference type="SAM" id="Phobius"/>
    </source>
</evidence>
<keyword evidence="5" id="KW-1133">Transmembrane helix</keyword>
<evidence type="ECO:0000256" key="3">
    <source>
        <dbReference type="ARBA" id="ARBA00023180"/>
    </source>
</evidence>
<dbReference type="GO" id="GO:0005886">
    <property type="term" value="C:plasma membrane"/>
    <property type="evidence" value="ECO:0007669"/>
    <property type="project" value="UniProtKB-SubCell"/>
</dbReference>
<dbReference type="InterPro" id="IPR003598">
    <property type="entry name" value="Ig_sub2"/>
</dbReference>
<feature type="domain" description="Ig-like" evidence="7">
    <location>
        <begin position="552"/>
        <end position="646"/>
    </location>
</feature>
<proteinExistence type="predicted"/>
<evidence type="ECO:0000313" key="9">
    <source>
        <dbReference type="Proteomes" id="UP001488838"/>
    </source>
</evidence>
<evidence type="ECO:0000256" key="1">
    <source>
        <dbReference type="ARBA" id="ARBA00022729"/>
    </source>
</evidence>
<dbReference type="InterPro" id="IPR007110">
    <property type="entry name" value="Ig-like_dom"/>
</dbReference>
<organism evidence="8 9">
    <name type="scientific">Myodes glareolus</name>
    <name type="common">Bank vole</name>
    <name type="synonym">Clethrionomys glareolus</name>
    <dbReference type="NCBI Taxonomy" id="447135"/>
    <lineage>
        <taxon>Eukaryota</taxon>
        <taxon>Metazoa</taxon>
        <taxon>Chordata</taxon>
        <taxon>Craniata</taxon>
        <taxon>Vertebrata</taxon>
        <taxon>Euteleostomi</taxon>
        <taxon>Mammalia</taxon>
        <taxon>Eutheria</taxon>
        <taxon>Euarchontoglires</taxon>
        <taxon>Glires</taxon>
        <taxon>Rodentia</taxon>
        <taxon>Myomorpha</taxon>
        <taxon>Muroidea</taxon>
        <taxon>Cricetidae</taxon>
        <taxon>Arvicolinae</taxon>
        <taxon>Myodes</taxon>
    </lineage>
</organism>
<feature type="transmembrane region" description="Helical" evidence="5">
    <location>
        <begin position="658"/>
        <end position="676"/>
    </location>
</feature>
<evidence type="ECO:0000256" key="2">
    <source>
        <dbReference type="ARBA" id="ARBA00023157"/>
    </source>
</evidence>
<dbReference type="SUPFAM" id="SSF48726">
    <property type="entry name" value="Immunoglobulin"/>
    <property type="match status" value="6"/>
</dbReference>
<dbReference type="InterPro" id="IPR013783">
    <property type="entry name" value="Ig-like_fold"/>
</dbReference>
<feature type="domain" description="Ig-like" evidence="7">
    <location>
        <begin position="431"/>
        <end position="520"/>
    </location>
</feature>
<dbReference type="Pfam" id="PF13895">
    <property type="entry name" value="Ig_2"/>
    <property type="match status" value="2"/>
</dbReference>
<keyword evidence="3" id="KW-0325">Glycoprotein</keyword>
<dbReference type="GO" id="GO:0019221">
    <property type="term" value="P:cytokine-mediated signaling pathway"/>
    <property type="evidence" value="ECO:0007669"/>
    <property type="project" value="TreeGrafter"/>
</dbReference>
<sequence>MQLPGGDVMTFTFTALLCVGLTLGLGTPVLTGTLPKPILRIQPDSVVSEKATVTIVCKGTTGAKVYSLYKDGYKYLSPTEIPQNSIDKAEFTISNIEYHHAGRYSCQYQTHDGWSEHSESLKLVVTGVYRKPSLFALPSPAVTEGGNVTLQCASKQQYDRFVLTKEGQKKLSRMLNSQYKNSTRQFQALFSVGPVTSSQRWTFRCYSFNKNSPLVWSEPSDPLELLFSGTLHKPTIKAEPGSVIASGSTVIISCQGTIDTEIYILHKEGSQKPWGTQTPGETENNAKFSIPYVRRQHVGQYRCYCYSSAGWSERSDTLELVVTGIHKNKPRLSALPSPMATSGRNITLQCISWKGYDKLILTKEDQKFLSSMNSQYIHSIRQYQAYFSIDRITPDHKGTFRCYGYYKQAPQMWSVPSDPLEIHISGLSKKPSLLSHQGHILNPGKNITLQCCSDINYNRFALYKVGEDNLTQHYVQWTQADLSLANFTLGSVSSSTGGQYRCYGAHNLSSEWSASSDPLDILIIGEELNRYYQAPSFSMSSHGEFKELFFTPSLSVKPNSAVYSGDNVTLLCQSTYKVDTFILSKDGAAHPTKRLKSKFQMWGFQAEFNISAVTSMISGTYRCYGSWDSSAYLLSNSSAPVELTVSASENQDHTVENVIRMGFAVMILIVLGFLVFKALGNQRQSQHAAG</sequence>
<name>A0AAW0HCU7_MYOGA</name>
<dbReference type="EMBL" id="JBBHLL010000565">
    <property type="protein sequence ID" value="KAK7800201.1"/>
    <property type="molecule type" value="Genomic_DNA"/>
</dbReference>
<comment type="caution">
    <text evidence="8">The sequence shown here is derived from an EMBL/GenBank/DDBJ whole genome shotgun (WGS) entry which is preliminary data.</text>
</comment>
<dbReference type="Gene3D" id="2.60.40.10">
    <property type="entry name" value="Immunoglobulins"/>
    <property type="match status" value="6"/>
</dbReference>
<feature type="signal peptide" evidence="6">
    <location>
        <begin position="1"/>
        <end position="24"/>
    </location>
</feature>
<keyword evidence="5" id="KW-0812">Transmembrane</keyword>
<dbReference type="GO" id="GO:0002764">
    <property type="term" value="P:immune response-regulating signaling pathway"/>
    <property type="evidence" value="ECO:0007669"/>
    <property type="project" value="TreeGrafter"/>
</dbReference>
<keyword evidence="2" id="KW-1015">Disulfide bond</keyword>
<dbReference type="FunFam" id="2.60.40.10:FF:000049">
    <property type="entry name" value="Leukocyte immunoglobulin-like receptor subfamily B member 1"/>
    <property type="match status" value="6"/>
</dbReference>
<dbReference type="SMART" id="SM00408">
    <property type="entry name" value="IGc2"/>
    <property type="match status" value="6"/>
</dbReference>
<accession>A0AAW0HCU7</accession>
<keyword evidence="9" id="KW-1185">Reference proteome</keyword>
<dbReference type="AlphaFoldDB" id="A0AAW0HCU7"/>
<dbReference type="InterPro" id="IPR003599">
    <property type="entry name" value="Ig_sub"/>
</dbReference>
<dbReference type="InterPro" id="IPR036179">
    <property type="entry name" value="Ig-like_dom_sf"/>
</dbReference>
<evidence type="ECO:0000313" key="8">
    <source>
        <dbReference type="EMBL" id="KAK7800201.1"/>
    </source>
</evidence>
<dbReference type="InterPro" id="IPR050412">
    <property type="entry name" value="Ig-like_Receptors_ImmuneReg"/>
</dbReference>
<keyword evidence="1 6" id="KW-0732">Signal</keyword>
<feature type="chain" id="PRO_5043665054" description="Ig-like domain-containing protein" evidence="6">
    <location>
        <begin position="25"/>
        <end position="690"/>
    </location>
</feature>
<evidence type="ECO:0000256" key="4">
    <source>
        <dbReference type="ARBA" id="ARBA00023319"/>
    </source>
</evidence>
<feature type="domain" description="Ig-like" evidence="7">
    <location>
        <begin position="35"/>
        <end position="122"/>
    </location>
</feature>
<dbReference type="GO" id="GO:0032396">
    <property type="term" value="F:inhibitory MHC class I receptor activity"/>
    <property type="evidence" value="ECO:0007669"/>
    <property type="project" value="TreeGrafter"/>
</dbReference>
<dbReference type="CDD" id="cd16843">
    <property type="entry name" value="IgC2_D1_D2_LILR_KIR_like"/>
    <property type="match status" value="1"/>
</dbReference>
<keyword evidence="4" id="KW-0393">Immunoglobulin domain</keyword>